<dbReference type="EMBL" id="RWGW01000007">
    <property type="protein sequence ID" value="RSK34263.1"/>
    <property type="molecule type" value="Genomic_DNA"/>
</dbReference>
<reference evidence="5 6" key="1">
    <citation type="submission" date="2016-10" db="EMBL/GenBank/DDBJ databases">
        <authorList>
            <person name="de Groot N.N."/>
        </authorList>
    </citation>
    <scope>NUCLEOTIDE SEQUENCE [LARGE SCALE GENOMIC DNA]</scope>
    <source>
        <strain evidence="5 6">CGMCC 1.6762</strain>
    </source>
</reference>
<dbReference type="InterPro" id="IPR032781">
    <property type="entry name" value="ABC_tran_Xtn"/>
</dbReference>
<evidence type="ECO:0000259" key="3">
    <source>
        <dbReference type="PROSITE" id="PS50893"/>
    </source>
</evidence>
<dbReference type="Pfam" id="PF12848">
    <property type="entry name" value="ABC_tran_Xtn"/>
    <property type="match status" value="1"/>
</dbReference>
<dbReference type="SUPFAM" id="SSF52540">
    <property type="entry name" value="P-loop containing nucleoside triphosphate hydrolases"/>
    <property type="match status" value="2"/>
</dbReference>
<sequence>MLLGQLEELSVMYGDVTIFERVSADIPEGAVIALVGPNGAGKSTLMERIAGSREPSSGQVRWNGKRPSVTYFRQEEASPDLLDGAADVLAERKRWRLSEEVAYNTASGGERMKLRLSAALAKQSRLVLLDEPTNHLDREAMDRLIGQIRKSRSTFIIVSHDRHFIDRVADRVWELDHGSLTEYGGNYTDYRIQKEAEHAAHQKRYEQQQKKVARVGEQLKQLSDWSDKAHRESAKKGEGRMGAKEYYRVKAKKKDIQIRSKRKRLEAELEKDGVEKPVEEASVTFDVKGGRRKGMRVFELRGVSKSYGKRTLFRDARFTVLSGERLALLGPNGSGKTTLFRMLLGEEPHEGEIWRTEGMTIGVLSQSVLDLPLETTMGDYFSAATYEQQGKLRTDLSNLGFTAKHWTLPLSQLSMGERLKVKLMRFILEGTDVLLLDEPTNHLDLPAREELERTLGTFPGTLLFASHDRYFTEKLADDILVFGEGTIRKLLMAPAEWEEKRSRAAHGRDEKTLAEEHLRLETECQAVLGKLSLLLPGDKEYAALDRRFMELTGEIRQLEERRKDE</sequence>
<keyword evidence="1" id="KW-0547">Nucleotide-binding</keyword>
<dbReference type="GO" id="GO:0005524">
    <property type="term" value="F:ATP binding"/>
    <property type="evidence" value="ECO:0007669"/>
    <property type="project" value="UniProtKB-KW"/>
</dbReference>
<evidence type="ECO:0000313" key="4">
    <source>
        <dbReference type="EMBL" id="RSK34263.1"/>
    </source>
</evidence>
<dbReference type="InterPro" id="IPR003439">
    <property type="entry name" value="ABC_transporter-like_ATP-bd"/>
</dbReference>
<keyword evidence="7" id="KW-1185">Reference proteome</keyword>
<dbReference type="PANTHER" id="PTHR42855">
    <property type="entry name" value="ABC TRANSPORTER ATP-BINDING SUBUNIT"/>
    <property type="match status" value="1"/>
</dbReference>
<dbReference type="PROSITE" id="PS50893">
    <property type="entry name" value="ABC_TRANSPORTER_2"/>
    <property type="match status" value="2"/>
</dbReference>
<dbReference type="CDD" id="cd03221">
    <property type="entry name" value="ABCF_EF-3"/>
    <property type="match status" value="2"/>
</dbReference>
<dbReference type="InterPro" id="IPR003593">
    <property type="entry name" value="AAA+_ATPase"/>
</dbReference>
<dbReference type="Proteomes" id="UP000198823">
    <property type="component" value="Unassembled WGS sequence"/>
</dbReference>
<dbReference type="GO" id="GO:0016887">
    <property type="term" value="F:ATP hydrolysis activity"/>
    <property type="evidence" value="ECO:0007669"/>
    <property type="project" value="InterPro"/>
</dbReference>
<dbReference type="RefSeq" id="WP_092093016.1">
    <property type="nucleotide sequence ID" value="NZ_FNAR01000001.1"/>
</dbReference>
<accession>A0A1G6XP92</accession>
<evidence type="ECO:0000313" key="7">
    <source>
        <dbReference type="Proteomes" id="UP000272481"/>
    </source>
</evidence>
<keyword evidence="2 5" id="KW-0067">ATP-binding</keyword>
<evidence type="ECO:0000256" key="1">
    <source>
        <dbReference type="ARBA" id="ARBA00022741"/>
    </source>
</evidence>
<feature type="domain" description="ABC transporter" evidence="3">
    <location>
        <begin position="298"/>
        <end position="509"/>
    </location>
</feature>
<evidence type="ECO:0000313" key="6">
    <source>
        <dbReference type="Proteomes" id="UP000198823"/>
    </source>
</evidence>
<dbReference type="InterPro" id="IPR027417">
    <property type="entry name" value="P-loop_NTPase"/>
</dbReference>
<dbReference type="NCBIfam" id="NF000355">
    <property type="entry name" value="ribo_prot_ABC_F"/>
    <property type="match status" value="1"/>
</dbReference>
<dbReference type="EMBL" id="FNAR01000001">
    <property type="protein sequence ID" value="SDD79583.1"/>
    <property type="molecule type" value="Genomic_DNA"/>
</dbReference>
<gene>
    <name evidence="4" type="ORF">EJA12_04845</name>
    <name evidence="5" type="ORF">SAMN04488126_101115</name>
</gene>
<dbReference type="Pfam" id="PF00005">
    <property type="entry name" value="ABC_tran"/>
    <property type="match status" value="2"/>
</dbReference>
<reference evidence="4 7" key="2">
    <citation type="submission" date="2018-12" db="EMBL/GenBank/DDBJ databases">
        <title>Comparitive functional genomics of dry heat resistant strains isolated from the viking spacecraft.</title>
        <authorList>
            <person name="Seuylemezian A."/>
            <person name="Vaishampayan P."/>
        </authorList>
    </citation>
    <scope>NUCLEOTIDE SEQUENCE [LARGE SCALE GENOMIC DNA]</scope>
    <source>
        <strain evidence="4 7">M6-11</strain>
    </source>
</reference>
<evidence type="ECO:0000256" key="2">
    <source>
        <dbReference type="ARBA" id="ARBA00022840"/>
    </source>
</evidence>
<dbReference type="STRING" id="426756.SAMN04488126_101115"/>
<dbReference type="Proteomes" id="UP000272481">
    <property type="component" value="Unassembled WGS sequence"/>
</dbReference>
<name>A0A1G6XP92_9BACL</name>
<dbReference type="OrthoDB" id="9760950at2"/>
<dbReference type="AlphaFoldDB" id="A0A1G6XP92"/>
<evidence type="ECO:0000313" key="5">
    <source>
        <dbReference type="EMBL" id="SDD79583.1"/>
    </source>
</evidence>
<dbReference type="InterPro" id="IPR051309">
    <property type="entry name" value="ABCF_ATPase"/>
</dbReference>
<dbReference type="SMART" id="SM00382">
    <property type="entry name" value="AAA"/>
    <property type="match status" value="2"/>
</dbReference>
<dbReference type="PANTHER" id="PTHR42855:SF2">
    <property type="entry name" value="DRUG RESISTANCE ABC TRANSPORTER,ATP-BINDING PROTEIN"/>
    <property type="match status" value="1"/>
</dbReference>
<dbReference type="Gene3D" id="3.40.50.300">
    <property type="entry name" value="P-loop containing nucleotide triphosphate hydrolases"/>
    <property type="match status" value="3"/>
</dbReference>
<protein>
    <submittedName>
        <fullName evidence="4">ABC-F family ATP-binding cassette domain-containing protein</fullName>
    </submittedName>
    <submittedName>
        <fullName evidence="5">Macrolide transport system ATP-binding/permease protein</fullName>
    </submittedName>
</protein>
<proteinExistence type="predicted"/>
<feature type="domain" description="ABC transporter" evidence="3">
    <location>
        <begin position="4"/>
        <end position="202"/>
    </location>
</feature>
<organism evidence="5 6">
    <name type="scientific">Bhargavaea beijingensis</name>
    <dbReference type="NCBI Taxonomy" id="426756"/>
    <lineage>
        <taxon>Bacteria</taxon>
        <taxon>Bacillati</taxon>
        <taxon>Bacillota</taxon>
        <taxon>Bacilli</taxon>
        <taxon>Bacillales</taxon>
        <taxon>Caryophanaceae</taxon>
        <taxon>Bhargavaea</taxon>
    </lineage>
</organism>